<comment type="similarity">
    <text evidence="2">Belongs to the histone deacetylase family. HD type 2 subfamily.</text>
</comment>
<dbReference type="InterPro" id="IPR023801">
    <property type="entry name" value="His_deacetylse_dom"/>
</dbReference>
<evidence type="ECO:0000256" key="9">
    <source>
        <dbReference type="ARBA" id="ARBA00023242"/>
    </source>
</evidence>
<dbReference type="PANTHER" id="PTHR10625">
    <property type="entry name" value="HISTONE DEACETYLASE HDAC1-RELATED"/>
    <property type="match status" value="1"/>
</dbReference>
<comment type="subcellular location">
    <subcellularLocation>
        <location evidence="1">Nucleus</location>
    </subcellularLocation>
</comment>
<feature type="domain" description="Histone deacetylase" evidence="11">
    <location>
        <begin position="762"/>
        <end position="912"/>
    </location>
</feature>
<dbReference type="InterPro" id="IPR000286">
    <property type="entry name" value="HDACs"/>
</dbReference>
<accession>A0A504YFV8</accession>
<dbReference type="GO" id="GO:0000118">
    <property type="term" value="C:histone deacetylase complex"/>
    <property type="evidence" value="ECO:0007669"/>
    <property type="project" value="TreeGrafter"/>
</dbReference>
<evidence type="ECO:0000256" key="8">
    <source>
        <dbReference type="ARBA" id="ARBA00023163"/>
    </source>
</evidence>
<protein>
    <recommendedName>
        <fullName evidence="3">histone deacetylase</fullName>
        <ecNumber evidence="3">3.5.1.98</ecNumber>
    </recommendedName>
</protein>
<keyword evidence="5" id="KW-0378">Hydrolase</keyword>
<feature type="region of interest" description="Disordered" evidence="10">
    <location>
        <begin position="105"/>
        <end position="177"/>
    </location>
</feature>
<keyword evidence="13" id="KW-1185">Reference proteome</keyword>
<evidence type="ECO:0000256" key="10">
    <source>
        <dbReference type="SAM" id="MobiDB-lite"/>
    </source>
</evidence>
<evidence type="ECO:0000256" key="7">
    <source>
        <dbReference type="ARBA" id="ARBA00023015"/>
    </source>
</evidence>
<evidence type="ECO:0000256" key="2">
    <source>
        <dbReference type="ARBA" id="ARBA00007738"/>
    </source>
</evidence>
<feature type="compositionally biased region" description="Low complexity" evidence="10">
    <location>
        <begin position="631"/>
        <end position="645"/>
    </location>
</feature>
<feature type="domain" description="Histone deacetylase" evidence="11">
    <location>
        <begin position="944"/>
        <end position="1107"/>
    </location>
</feature>
<evidence type="ECO:0000256" key="6">
    <source>
        <dbReference type="ARBA" id="ARBA00022853"/>
    </source>
</evidence>
<keyword evidence="9" id="KW-0539">Nucleus</keyword>
<dbReference type="PANTHER" id="PTHR10625:SF5">
    <property type="entry name" value="HISTONE DEACETYLASE"/>
    <property type="match status" value="1"/>
</dbReference>
<feature type="compositionally biased region" description="Polar residues" evidence="10">
    <location>
        <begin position="518"/>
        <end position="527"/>
    </location>
</feature>
<evidence type="ECO:0000256" key="3">
    <source>
        <dbReference type="ARBA" id="ARBA00012111"/>
    </source>
</evidence>
<dbReference type="SUPFAM" id="SSF52768">
    <property type="entry name" value="Arginase/deacetylase"/>
    <property type="match status" value="1"/>
</dbReference>
<name>A0A504YFV8_FASGI</name>
<feature type="compositionally biased region" description="Polar residues" evidence="10">
    <location>
        <begin position="536"/>
        <end position="560"/>
    </location>
</feature>
<evidence type="ECO:0000256" key="4">
    <source>
        <dbReference type="ARBA" id="ARBA00022491"/>
    </source>
</evidence>
<reference evidence="12 13" key="1">
    <citation type="submission" date="2019-04" db="EMBL/GenBank/DDBJ databases">
        <title>Annotation for the trematode Fasciola gigantica.</title>
        <authorList>
            <person name="Choi Y.-J."/>
        </authorList>
    </citation>
    <scope>NUCLEOTIDE SEQUENCE [LARGE SCALE GENOMIC DNA]</scope>
    <source>
        <strain evidence="12">Uganda_cow_1</strain>
    </source>
</reference>
<dbReference type="STRING" id="46835.A0A504YFV8"/>
<dbReference type="InterPro" id="IPR023696">
    <property type="entry name" value="Ureohydrolase_dom_sf"/>
</dbReference>
<dbReference type="OrthoDB" id="5232919at2759"/>
<keyword evidence="4" id="KW-0678">Repressor</keyword>
<dbReference type="Gene3D" id="3.40.800.20">
    <property type="entry name" value="Histone deacetylase domain"/>
    <property type="match status" value="1"/>
</dbReference>
<dbReference type="InterPro" id="IPR037138">
    <property type="entry name" value="His_deacetylse_dom_sf"/>
</dbReference>
<evidence type="ECO:0000256" key="5">
    <source>
        <dbReference type="ARBA" id="ARBA00022801"/>
    </source>
</evidence>
<keyword evidence="6" id="KW-0156">Chromatin regulator</keyword>
<evidence type="ECO:0000313" key="13">
    <source>
        <dbReference type="Proteomes" id="UP000316759"/>
    </source>
</evidence>
<dbReference type="GO" id="GO:0040029">
    <property type="term" value="P:epigenetic regulation of gene expression"/>
    <property type="evidence" value="ECO:0007669"/>
    <property type="project" value="TreeGrafter"/>
</dbReference>
<dbReference type="EMBL" id="SUNJ01010849">
    <property type="protein sequence ID" value="TPP59336.1"/>
    <property type="molecule type" value="Genomic_DNA"/>
</dbReference>
<proteinExistence type="inferred from homology"/>
<dbReference type="Proteomes" id="UP000316759">
    <property type="component" value="Unassembled WGS sequence"/>
</dbReference>
<dbReference type="PRINTS" id="PR01270">
    <property type="entry name" value="HDASUPER"/>
</dbReference>
<feature type="region of interest" description="Disordered" evidence="10">
    <location>
        <begin position="628"/>
        <end position="653"/>
    </location>
</feature>
<keyword evidence="8" id="KW-0804">Transcription</keyword>
<dbReference type="EC" id="3.5.1.98" evidence="3"/>
<gene>
    <name evidence="12" type="ORF">FGIG_07706</name>
</gene>
<comment type="caution">
    <text evidence="12">The sequence shown here is derived from an EMBL/GenBank/DDBJ whole genome shotgun (WGS) entry which is preliminary data.</text>
</comment>
<keyword evidence="7" id="KW-0805">Transcription regulation</keyword>
<organism evidence="12 13">
    <name type="scientific">Fasciola gigantica</name>
    <name type="common">Giant liver fluke</name>
    <dbReference type="NCBI Taxonomy" id="46835"/>
    <lineage>
        <taxon>Eukaryota</taxon>
        <taxon>Metazoa</taxon>
        <taxon>Spiralia</taxon>
        <taxon>Lophotrochozoa</taxon>
        <taxon>Platyhelminthes</taxon>
        <taxon>Trematoda</taxon>
        <taxon>Digenea</taxon>
        <taxon>Plagiorchiida</taxon>
        <taxon>Echinostomata</taxon>
        <taxon>Echinostomatoidea</taxon>
        <taxon>Fasciolidae</taxon>
        <taxon>Fasciola</taxon>
    </lineage>
</organism>
<feature type="region of interest" description="Disordered" evidence="10">
    <location>
        <begin position="513"/>
        <end position="561"/>
    </location>
</feature>
<sequence>MRDTPTDSTILSLTSSNSSTTTHPSKVSPPSPMDVAPVSAVAAVTLSSYFIAGNNNKGNSNNNSNNKVTPTSVDTAELSMFHSFELATTKSRKLNFRAQNRQLHCSSFPEGPDADMSGSNAEIGKKNASTYTPLHQSIGSNESVSSTGPLTDSNQTEPGRGEDQGTTGKQLTPMEVRERLKNCVLNKRRNREMEAAFAQKSKTDCVDVVNRTVPHCSFNGNANQCAGQKPLISGGSLDRSLQPNPANLRTQGLSFEQTETMLSSVVQSTQKRTSDSSNGHLDYDSLQSQCVGTAGQCSQKPHSQSINHRIGGDHLRKTMSEPSLKIRGVSSHRHRGRVERRHIGSNSVTAVAAAMATSNTSGSSYMPFSEEFYQHLASALQSRNVLGKNTGRFGNTSAENPTDGLVTPMDTSEADAEENRAIFSDRNAPLMSNRAMAELLTATATNTILKSTFNQIFRRQDFGEQAQSETIEHDSVQTNEFIHSAPSEYRASLPNLMQSSLLGSKQNCVVKNADAKGTRQNQSTRSSGIFGENRGRSSSTVSPRATSTGSTKAGRSTNQLLPRRHYSLGLISRTRSAPLGLAGGSNAMRYFSGIGTNSSRLVGLNTNTSSITSAANALAMDAASYYHVTGSPSSQSCQPSPQASSEFETGNQTTQCNSQANEEEHGRNKVVKQLRKKLLERSEFVSADRSDMNAVMESTTGSTSVYRGVNPLLERTASSPVVNMTVTSRVDYPTQDSSFTTVLAYDLGMLTHQCTCQSDSNHPENPLRLISIWQRLQATGLAALCHHQPGRRASLVELQLAHRDVYTILFGSNPASRYRIDPSLLATVRLCRLACGGVGVDSDTAWHTAGHTAHAARLAAGCVIDLACRVLLGQCPNGFALVRPPGHHAEPGQAMGFCYFNSVAIAARRAQTYISASTISACNGLKNLDLNDDQHVPKAVPTETNKPRVLIVDWDVHHGNGTQTVFYNDPTVLYISLHRHDDGGFFPGTGAPEEMGSGPGLGYTINIAWPTGVSMTDADYLAAFRSIVLPVALEFQPDLVLVSAGFDAASGHPATLGGYNVSAAAFGWMTRLLCNEKLAGARVVLALEGGYELKSLCDCTEACVRALLLSAHERMASNGRLNNLPRLMPLSVEERDKVPHPASVRTLIRVAHLHSTHWACLRDPLDPAFISVPASTWLPDELETSTDNHGVSTAQITIGTAEQRRYAKPITKQNQLDEGDDPSLNNLPADVTLTGTGMLCAVYDEDTPMNLTVRQTVSMDESSSTLSATGVLDLTDSKLHSKDPISASVGNFSTTDPNEAIAAVALAGLAGLRVTVAVPSANNTSSTNLLEK</sequence>
<feature type="region of interest" description="Disordered" evidence="10">
    <location>
        <begin position="1"/>
        <end position="33"/>
    </location>
</feature>
<dbReference type="Pfam" id="PF00850">
    <property type="entry name" value="Hist_deacetyl"/>
    <property type="match status" value="2"/>
</dbReference>
<feature type="compositionally biased region" description="Polar residues" evidence="10">
    <location>
        <begin position="127"/>
        <end position="157"/>
    </location>
</feature>
<dbReference type="GO" id="GO:0141221">
    <property type="term" value="F:histone deacetylase activity, hydrolytic mechanism"/>
    <property type="evidence" value="ECO:0007669"/>
    <property type="project" value="UniProtKB-EC"/>
</dbReference>
<evidence type="ECO:0000256" key="1">
    <source>
        <dbReference type="ARBA" id="ARBA00004123"/>
    </source>
</evidence>
<feature type="compositionally biased region" description="Low complexity" evidence="10">
    <location>
        <begin position="1"/>
        <end position="25"/>
    </location>
</feature>
<feature type="region of interest" description="Disordered" evidence="10">
    <location>
        <begin position="388"/>
        <end position="407"/>
    </location>
</feature>
<evidence type="ECO:0000259" key="11">
    <source>
        <dbReference type="Pfam" id="PF00850"/>
    </source>
</evidence>
<evidence type="ECO:0000313" key="12">
    <source>
        <dbReference type="EMBL" id="TPP59336.1"/>
    </source>
</evidence>